<accession>A0A645FW35</accession>
<dbReference type="AntiFam" id="ANF00095">
    <property type="entry name" value="Shadow ORF (opposite ABC transporters)"/>
</dbReference>
<reference evidence="1" key="1">
    <citation type="submission" date="2019-08" db="EMBL/GenBank/DDBJ databases">
        <authorList>
            <person name="Kucharzyk K."/>
            <person name="Murdoch R.W."/>
            <person name="Higgins S."/>
            <person name="Loffler F."/>
        </authorList>
    </citation>
    <scope>NUCLEOTIDE SEQUENCE</scope>
</reference>
<protein>
    <submittedName>
        <fullName evidence="1">Uncharacterized protein</fullName>
    </submittedName>
</protein>
<dbReference type="EMBL" id="VSSQ01063163">
    <property type="protein sequence ID" value="MPN16244.1"/>
    <property type="molecule type" value="Genomic_DNA"/>
</dbReference>
<name>A0A645FW35_9ZZZZ</name>
<proteinExistence type="predicted"/>
<gene>
    <name evidence="1" type="ORF">SDC9_163582</name>
</gene>
<comment type="caution">
    <text evidence="1">The sequence shown here is derived from an EMBL/GenBank/DDBJ whole genome shotgun (WGS) entry which is preliminary data.</text>
</comment>
<dbReference type="AlphaFoldDB" id="A0A645FW35"/>
<sequence>MGAEVFRRVHLYHFSALHDGDCIAELEGLINIMGDKYDSFVQLPLDLQQLKLHVFAHQRIQSRERFIHQQHIRVGGQRAGDGHALTHAAGEAVTALMLPAGEAYHG</sequence>
<organism evidence="1">
    <name type="scientific">bioreactor metagenome</name>
    <dbReference type="NCBI Taxonomy" id="1076179"/>
    <lineage>
        <taxon>unclassified sequences</taxon>
        <taxon>metagenomes</taxon>
        <taxon>ecological metagenomes</taxon>
    </lineage>
</organism>
<evidence type="ECO:0000313" key="1">
    <source>
        <dbReference type="EMBL" id="MPN16244.1"/>
    </source>
</evidence>
<dbReference type="AntiFam" id="ANF00142">
    <property type="entry name" value="Shadow ORF (opposite yadG)"/>
</dbReference>